<dbReference type="EMBL" id="UXHF01000050">
    <property type="protein sequence ID" value="VDC50891.1"/>
    <property type="molecule type" value="Genomic_DNA"/>
</dbReference>
<dbReference type="Proteomes" id="UP000289220">
    <property type="component" value="Unassembled WGS sequence"/>
</dbReference>
<dbReference type="PROSITE" id="PS51257">
    <property type="entry name" value="PROKAR_LIPOPROTEIN"/>
    <property type="match status" value="1"/>
</dbReference>
<feature type="chain" id="PRO_5030732598" description="Lipoprotein" evidence="1">
    <location>
        <begin position="20"/>
        <end position="73"/>
    </location>
</feature>
<keyword evidence="3" id="KW-1185">Reference proteome</keyword>
<accession>A0A7Z8Y5C2</accession>
<evidence type="ECO:0000256" key="1">
    <source>
        <dbReference type="SAM" id="SignalP"/>
    </source>
</evidence>
<evidence type="ECO:0008006" key="4">
    <source>
        <dbReference type="Google" id="ProtNLM"/>
    </source>
</evidence>
<feature type="signal peptide" evidence="1">
    <location>
        <begin position="1"/>
        <end position="19"/>
    </location>
</feature>
<dbReference type="RefSeq" id="WP_154726425.1">
    <property type="nucleotide sequence ID" value="NZ_UXHF01000050.1"/>
</dbReference>
<name>A0A7Z8Y5C2_9CAUL</name>
<reference evidence="2 3" key="1">
    <citation type="submission" date="2018-11" db="EMBL/GenBank/DDBJ databases">
        <authorList>
            <person name="Peiro R."/>
            <person name="Begona"/>
            <person name="Cbmso G."/>
            <person name="Lopez M."/>
            <person name="Gonzalez S."/>
            <person name="Sacristan E."/>
            <person name="Castillo E."/>
        </authorList>
    </citation>
    <scope>NUCLEOTIDE SEQUENCE [LARGE SCALE GENOMIC DNA]</scope>
    <source>
        <strain evidence="2">Brev_genome</strain>
    </source>
</reference>
<dbReference type="AlphaFoldDB" id="A0A7Z8Y5C2"/>
<protein>
    <recommendedName>
        <fullName evidence="4">Lipoprotein</fullName>
    </recommendedName>
</protein>
<evidence type="ECO:0000313" key="2">
    <source>
        <dbReference type="EMBL" id="VDC50891.1"/>
    </source>
</evidence>
<sequence length="73" mass="7981">MRTLFFAILMTAPLMTACASTGQTNTYQEDLKRLEASCTERQGILTPTGLQSGRPETEYACRITGGASRIPPR</sequence>
<comment type="caution">
    <text evidence="2">The sequence shown here is derived from an EMBL/GenBank/DDBJ whole genome shotgun (WGS) entry which is preliminary data.</text>
</comment>
<gene>
    <name evidence="2" type="ORF">BREV_BREV_02318</name>
</gene>
<keyword evidence="1" id="KW-0732">Signal</keyword>
<evidence type="ECO:0000313" key="3">
    <source>
        <dbReference type="Proteomes" id="UP000289220"/>
    </source>
</evidence>
<proteinExistence type="predicted"/>
<organism evidence="2 3">
    <name type="scientific">Brevundimonas mediterranea</name>
    <dbReference type="NCBI Taxonomy" id="74329"/>
    <lineage>
        <taxon>Bacteria</taxon>
        <taxon>Pseudomonadati</taxon>
        <taxon>Pseudomonadota</taxon>
        <taxon>Alphaproteobacteria</taxon>
        <taxon>Caulobacterales</taxon>
        <taxon>Caulobacteraceae</taxon>
        <taxon>Brevundimonas</taxon>
    </lineage>
</organism>